<comment type="caution">
    <text evidence="1">The sequence shown here is derived from an EMBL/GenBank/DDBJ whole genome shotgun (WGS) entry which is preliminary data.</text>
</comment>
<dbReference type="RefSeq" id="WP_310272945.1">
    <property type="nucleotide sequence ID" value="NZ_JAVDXW010000001.1"/>
</dbReference>
<dbReference type="EMBL" id="JAVDXW010000001">
    <property type="protein sequence ID" value="MDR7301884.1"/>
    <property type="molecule type" value="Genomic_DNA"/>
</dbReference>
<sequence>MQIRAAISKDIPRRGIALATAVARALEAAVGGGRGAASRSVAERRWHVVTINRPGDQVAVGGVTPPVPVRELGSAVEWQVRTAPGGKGTELAVRLRSAPPTGASAVLARLRGSDPRQEVRSALRKSKQLLETGDILRESHAVTIEPTLTNLPLRVAADRAGGEGRG</sequence>
<protein>
    <submittedName>
        <fullName evidence="1">Uncharacterized protein</fullName>
    </submittedName>
</protein>
<accession>A0AAE4CLI9</accession>
<gene>
    <name evidence="1" type="ORF">JOF55_002065</name>
</gene>
<keyword evidence="2" id="KW-1185">Reference proteome</keyword>
<dbReference type="Gene3D" id="3.30.530.20">
    <property type="match status" value="1"/>
</dbReference>
<dbReference type="AlphaFoldDB" id="A0AAE4CLI9"/>
<evidence type="ECO:0000313" key="1">
    <source>
        <dbReference type="EMBL" id="MDR7301884.1"/>
    </source>
</evidence>
<reference evidence="1" key="1">
    <citation type="submission" date="2023-07" db="EMBL/GenBank/DDBJ databases">
        <title>Sequencing the genomes of 1000 actinobacteria strains.</title>
        <authorList>
            <person name="Klenk H.-P."/>
        </authorList>
    </citation>
    <scope>NUCLEOTIDE SEQUENCE</scope>
    <source>
        <strain evidence="1">DSM 45977</strain>
    </source>
</reference>
<organism evidence="1 2">
    <name type="scientific">Haloactinomyces albus</name>
    <dbReference type="NCBI Taxonomy" id="1352928"/>
    <lineage>
        <taxon>Bacteria</taxon>
        <taxon>Bacillati</taxon>
        <taxon>Actinomycetota</taxon>
        <taxon>Actinomycetes</taxon>
        <taxon>Actinopolysporales</taxon>
        <taxon>Actinopolysporaceae</taxon>
        <taxon>Haloactinomyces</taxon>
    </lineage>
</organism>
<dbReference type="Proteomes" id="UP001180845">
    <property type="component" value="Unassembled WGS sequence"/>
</dbReference>
<evidence type="ECO:0000313" key="2">
    <source>
        <dbReference type="Proteomes" id="UP001180845"/>
    </source>
</evidence>
<dbReference type="InterPro" id="IPR023393">
    <property type="entry name" value="START-like_dom_sf"/>
</dbReference>
<name>A0AAE4CLI9_9ACTN</name>
<proteinExistence type="predicted"/>